<sequence length="59" mass="6357">MPDDILKLIVEEADQATQVVWSHTGSVSHDVSSALKFTSTERIFGLTGNGHGLSLHLPL</sequence>
<dbReference type="RefSeq" id="XP_037161854.1">
    <property type="nucleotide sequence ID" value="XM_037311197.1"/>
</dbReference>
<dbReference type="EMBL" id="JACCJC010000048">
    <property type="protein sequence ID" value="KAF6232427.1"/>
    <property type="molecule type" value="Genomic_DNA"/>
</dbReference>
<name>A0A8H6FPN6_9LECA</name>
<dbReference type="Proteomes" id="UP000578531">
    <property type="component" value="Unassembled WGS sequence"/>
</dbReference>
<organism evidence="1 2">
    <name type="scientific">Letharia columbiana</name>
    <dbReference type="NCBI Taxonomy" id="112416"/>
    <lineage>
        <taxon>Eukaryota</taxon>
        <taxon>Fungi</taxon>
        <taxon>Dikarya</taxon>
        <taxon>Ascomycota</taxon>
        <taxon>Pezizomycotina</taxon>
        <taxon>Lecanoromycetes</taxon>
        <taxon>OSLEUM clade</taxon>
        <taxon>Lecanoromycetidae</taxon>
        <taxon>Lecanorales</taxon>
        <taxon>Lecanorineae</taxon>
        <taxon>Parmeliaceae</taxon>
        <taxon>Letharia</taxon>
    </lineage>
</organism>
<evidence type="ECO:0000313" key="2">
    <source>
        <dbReference type="Proteomes" id="UP000578531"/>
    </source>
</evidence>
<proteinExistence type="predicted"/>
<reference evidence="1 2" key="1">
    <citation type="journal article" date="2020" name="Genomics">
        <title>Complete, high-quality genomes from long-read metagenomic sequencing of two wolf lichen thalli reveals enigmatic genome architecture.</title>
        <authorList>
            <person name="McKenzie S.K."/>
            <person name="Walston R.F."/>
            <person name="Allen J.L."/>
        </authorList>
    </citation>
    <scope>NUCLEOTIDE SEQUENCE [LARGE SCALE GENOMIC DNA]</scope>
    <source>
        <strain evidence="1">WasteWater2</strain>
    </source>
</reference>
<comment type="caution">
    <text evidence="1">The sequence shown here is derived from an EMBL/GenBank/DDBJ whole genome shotgun (WGS) entry which is preliminary data.</text>
</comment>
<evidence type="ECO:0000313" key="1">
    <source>
        <dbReference type="EMBL" id="KAF6232427.1"/>
    </source>
</evidence>
<dbReference type="AlphaFoldDB" id="A0A8H6FPN6"/>
<gene>
    <name evidence="1" type="ORF">HO173_009306</name>
</gene>
<accession>A0A8H6FPN6</accession>
<dbReference type="GeneID" id="59290958"/>
<keyword evidence="2" id="KW-1185">Reference proteome</keyword>
<protein>
    <submittedName>
        <fullName evidence="1">Uncharacterized protein</fullName>
    </submittedName>
</protein>